<dbReference type="PRINTS" id="PR00081">
    <property type="entry name" value="GDHRDH"/>
</dbReference>
<dbReference type="AlphaFoldDB" id="A0A1Q8R9H8"/>
<reference evidence="2 3" key="1">
    <citation type="submission" date="2016-11" db="EMBL/GenBank/DDBJ databases">
        <title>Draft Genome Assembly of Colletotrichum chlorophyti a pathogen of herbaceous plants.</title>
        <authorList>
            <person name="Gan P."/>
            <person name="Narusaka M."/>
            <person name="Tsushima A."/>
            <person name="Narusaka Y."/>
            <person name="Takano Y."/>
            <person name="Shirasu K."/>
        </authorList>
    </citation>
    <scope>NUCLEOTIDE SEQUENCE [LARGE SCALE GENOMIC DNA]</scope>
    <source>
        <strain evidence="2 3">NTL11</strain>
    </source>
</reference>
<dbReference type="OrthoDB" id="9876299at2759"/>
<dbReference type="InterPro" id="IPR036291">
    <property type="entry name" value="NAD(P)-bd_dom_sf"/>
</dbReference>
<dbReference type="InterPro" id="IPR002347">
    <property type="entry name" value="SDR_fam"/>
</dbReference>
<comment type="similarity">
    <text evidence="1">Belongs to the short-chain dehydrogenases/reductases (SDR) family.</text>
</comment>
<dbReference type="EMBL" id="MPGH01000266">
    <property type="protein sequence ID" value="OLN81012.1"/>
    <property type="molecule type" value="Genomic_DNA"/>
</dbReference>
<protein>
    <submittedName>
        <fullName evidence="2">Norsolorinic acid ketoreductase 5</fullName>
    </submittedName>
</protein>
<evidence type="ECO:0000313" key="2">
    <source>
        <dbReference type="EMBL" id="OLN81012.1"/>
    </source>
</evidence>
<dbReference type="SUPFAM" id="SSF51735">
    <property type="entry name" value="NAD(P)-binding Rossmann-fold domains"/>
    <property type="match status" value="1"/>
</dbReference>
<keyword evidence="3" id="KW-1185">Reference proteome</keyword>
<dbReference type="Proteomes" id="UP000186583">
    <property type="component" value="Unassembled WGS sequence"/>
</dbReference>
<evidence type="ECO:0000313" key="3">
    <source>
        <dbReference type="Proteomes" id="UP000186583"/>
    </source>
</evidence>
<dbReference type="PANTHER" id="PTHR43544">
    <property type="entry name" value="SHORT-CHAIN DEHYDROGENASE/REDUCTASE"/>
    <property type="match status" value="1"/>
</dbReference>
<dbReference type="PANTHER" id="PTHR43544:SF26">
    <property type="entry name" value="SHORT CHAIN DEHYDROGENASE_REDUCTASE FAMILY OXIDOREDUCTASE (JCVI)"/>
    <property type="match status" value="1"/>
</dbReference>
<accession>A0A1Q8R9H8</accession>
<comment type="caution">
    <text evidence="2">The sequence shown here is derived from an EMBL/GenBank/DDBJ whole genome shotgun (WGS) entry which is preliminary data.</text>
</comment>
<dbReference type="GO" id="GO:0016491">
    <property type="term" value="F:oxidoreductase activity"/>
    <property type="evidence" value="ECO:0007669"/>
    <property type="project" value="TreeGrafter"/>
</dbReference>
<organism evidence="2 3">
    <name type="scientific">Colletotrichum chlorophyti</name>
    <dbReference type="NCBI Taxonomy" id="708187"/>
    <lineage>
        <taxon>Eukaryota</taxon>
        <taxon>Fungi</taxon>
        <taxon>Dikarya</taxon>
        <taxon>Ascomycota</taxon>
        <taxon>Pezizomycotina</taxon>
        <taxon>Sordariomycetes</taxon>
        <taxon>Hypocreomycetidae</taxon>
        <taxon>Glomerellales</taxon>
        <taxon>Glomerellaceae</taxon>
        <taxon>Colletotrichum</taxon>
    </lineage>
</organism>
<dbReference type="Pfam" id="PF00106">
    <property type="entry name" value="adh_short"/>
    <property type="match status" value="1"/>
</dbReference>
<name>A0A1Q8R9H8_9PEZI</name>
<dbReference type="Gene3D" id="3.40.50.720">
    <property type="entry name" value="NAD(P)-binding Rossmann-like Domain"/>
    <property type="match status" value="1"/>
</dbReference>
<gene>
    <name evidence="2" type="ORF">CCHL11_09986</name>
</gene>
<dbReference type="InterPro" id="IPR051468">
    <property type="entry name" value="Fungal_SecMetab_SDRs"/>
</dbReference>
<proteinExistence type="inferred from homology"/>
<dbReference type="GO" id="GO:0005737">
    <property type="term" value="C:cytoplasm"/>
    <property type="evidence" value="ECO:0007669"/>
    <property type="project" value="TreeGrafter"/>
</dbReference>
<dbReference type="STRING" id="708187.A0A1Q8R9H8"/>
<evidence type="ECO:0000256" key="1">
    <source>
        <dbReference type="ARBA" id="ARBA00006484"/>
    </source>
</evidence>
<sequence>MSTIVLISGANRGLGKGLLERYLKLPNHTIIAANRNPDHATSKELFKLPMAEGTKLIVVKLDSCVWQDAFDAMKTLEDQGINHLDIVIANAGVAYTWPTVAEVKLEDMIAHMEPNAYGVVALFQAVRPLLKKSMREPIYSIMGTTAGSLNTQPALPNACYGPSKSAAAWFSIRINEEENWLHSFSFAPGWVHTDLGDAGAVALGVDEAAQKEIMIGLNESCDGMMNVLAETTKEKHGGKLVVYTGDTMAW</sequence>